<evidence type="ECO:0000313" key="2">
    <source>
        <dbReference type="EMBL" id="KDP28558.1"/>
    </source>
</evidence>
<reference evidence="2 3" key="1">
    <citation type="journal article" date="2014" name="PLoS ONE">
        <title>Global Analysis of Gene Expression Profiles in Physic Nut (Jatropha curcas L.) Seedlings Exposed to Salt Stress.</title>
        <authorList>
            <person name="Zhang L."/>
            <person name="Zhang C."/>
            <person name="Wu P."/>
            <person name="Chen Y."/>
            <person name="Li M."/>
            <person name="Jiang H."/>
            <person name="Wu G."/>
        </authorList>
    </citation>
    <scope>NUCLEOTIDE SEQUENCE [LARGE SCALE GENOMIC DNA]</scope>
    <source>
        <strain evidence="3">cv. GZQX0401</strain>
        <tissue evidence="2">Young leaves</tissue>
    </source>
</reference>
<sequence length="180" mass="19022">MPQVLNVPMRGAGASSSPYRSPLLHYQSFQYFNSPNTGTAQVAFPSQTSAQAAQIGQRGNFNQVTGTTNDGQPMLRTASPPVSQRTRTPPFVAVQLQPSGTRSVLNYATGAQHCRPTFAERSAVGTAQPVSVAETSGTSASTDNWRPTGRMRGSLTGKAYADALKLIQESNYPISGGATN</sequence>
<proteinExistence type="predicted"/>
<evidence type="ECO:0000256" key="1">
    <source>
        <dbReference type="SAM" id="MobiDB-lite"/>
    </source>
</evidence>
<dbReference type="Proteomes" id="UP000027138">
    <property type="component" value="Unassembled WGS sequence"/>
</dbReference>
<dbReference type="OrthoDB" id="10263264at2759"/>
<feature type="region of interest" description="Disordered" evidence="1">
    <location>
        <begin position="125"/>
        <end position="151"/>
    </location>
</feature>
<feature type="compositionally biased region" description="Polar residues" evidence="1">
    <location>
        <begin position="133"/>
        <end position="145"/>
    </location>
</feature>
<dbReference type="EMBL" id="KK914782">
    <property type="protein sequence ID" value="KDP28558.1"/>
    <property type="molecule type" value="Genomic_DNA"/>
</dbReference>
<organism evidence="2 3">
    <name type="scientific">Jatropha curcas</name>
    <name type="common">Barbados nut</name>
    <dbReference type="NCBI Taxonomy" id="180498"/>
    <lineage>
        <taxon>Eukaryota</taxon>
        <taxon>Viridiplantae</taxon>
        <taxon>Streptophyta</taxon>
        <taxon>Embryophyta</taxon>
        <taxon>Tracheophyta</taxon>
        <taxon>Spermatophyta</taxon>
        <taxon>Magnoliopsida</taxon>
        <taxon>eudicotyledons</taxon>
        <taxon>Gunneridae</taxon>
        <taxon>Pentapetalae</taxon>
        <taxon>rosids</taxon>
        <taxon>fabids</taxon>
        <taxon>Malpighiales</taxon>
        <taxon>Euphorbiaceae</taxon>
        <taxon>Crotonoideae</taxon>
        <taxon>Jatropheae</taxon>
        <taxon>Jatropha</taxon>
    </lineage>
</organism>
<protein>
    <submittedName>
        <fullName evidence="2">Uncharacterized protein</fullName>
    </submittedName>
</protein>
<evidence type="ECO:0000313" key="3">
    <source>
        <dbReference type="Proteomes" id="UP000027138"/>
    </source>
</evidence>
<accession>A0A067K0F8</accession>
<dbReference type="AlphaFoldDB" id="A0A067K0F8"/>
<feature type="region of interest" description="Disordered" evidence="1">
    <location>
        <begin position="65"/>
        <end position="86"/>
    </location>
</feature>
<name>A0A067K0F8_JATCU</name>
<gene>
    <name evidence="2" type="ORF">JCGZ_14329</name>
</gene>
<keyword evidence="3" id="KW-1185">Reference proteome</keyword>